<dbReference type="AlphaFoldDB" id="A0AAN6YQB6"/>
<feature type="non-terminal residue" evidence="2">
    <location>
        <position position="135"/>
    </location>
</feature>
<protein>
    <recommendedName>
        <fullName evidence="4">Secreted protein</fullName>
    </recommendedName>
</protein>
<keyword evidence="1" id="KW-0732">Signal</keyword>
<evidence type="ECO:0000256" key="1">
    <source>
        <dbReference type="SAM" id="SignalP"/>
    </source>
</evidence>
<organism evidence="2 3">
    <name type="scientific">Podospora fimiseda</name>
    <dbReference type="NCBI Taxonomy" id="252190"/>
    <lineage>
        <taxon>Eukaryota</taxon>
        <taxon>Fungi</taxon>
        <taxon>Dikarya</taxon>
        <taxon>Ascomycota</taxon>
        <taxon>Pezizomycotina</taxon>
        <taxon>Sordariomycetes</taxon>
        <taxon>Sordariomycetidae</taxon>
        <taxon>Sordariales</taxon>
        <taxon>Podosporaceae</taxon>
        <taxon>Podospora</taxon>
    </lineage>
</organism>
<feature type="signal peptide" evidence="1">
    <location>
        <begin position="1"/>
        <end position="23"/>
    </location>
</feature>
<proteinExistence type="predicted"/>
<keyword evidence="3" id="KW-1185">Reference proteome</keyword>
<evidence type="ECO:0000313" key="2">
    <source>
        <dbReference type="EMBL" id="KAK4222705.1"/>
    </source>
</evidence>
<gene>
    <name evidence="2" type="ORF">QBC38DRAFT_518625</name>
</gene>
<accession>A0AAN6YQB6</accession>
<reference evidence="2" key="1">
    <citation type="journal article" date="2023" name="Mol. Phylogenet. Evol.">
        <title>Genome-scale phylogeny and comparative genomics of the fungal order Sordariales.</title>
        <authorList>
            <person name="Hensen N."/>
            <person name="Bonometti L."/>
            <person name="Westerberg I."/>
            <person name="Brannstrom I.O."/>
            <person name="Guillou S."/>
            <person name="Cros-Aarteil S."/>
            <person name="Calhoun S."/>
            <person name="Haridas S."/>
            <person name="Kuo A."/>
            <person name="Mondo S."/>
            <person name="Pangilinan J."/>
            <person name="Riley R."/>
            <person name="LaButti K."/>
            <person name="Andreopoulos B."/>
            <person name="Lipzen A."/>
            <person name="Chen C."/>
            <person name="Yan M."/>
            <person name="Daum C."/>
            <person name="Ng V."/>
            <person name="Clum A."/>
            <person name="Steindorff A."/>
            <person name="Ohm R.A."/>
            <person name="Martin F."/>
            <person name="Silar P."/>
            <person name="Natvig D.O."/>
            <person name="Lalanne C."/>
            <person name="Gautier V."/>
            <person name="Ament-Velasquez S.L."/>
            <person name="Kruys A."/>
            <person name="Hutchinson M.I."/>
            <person name="Powell A.J."/>
            <person name="Barry K."/>
            <person name="Miller A.N."/>
            <person name="Grigoriev I.V."/>
            <person name="Debuchy R."/>
            <person name="Gladieux P."/>
            <person name="Hiltunen Thoren M."/>
            <person name="Johannesson H."/>
        </authorList>
    </citation>
    <scope>NUCLEOTIDE SEQUENCE</scope>
    <source>
        <strain evidence="2">CBS 990.96</strain>
    </source>
</reference>
<feature type="chain" id="PRO_5042937818" description="Secreted protein" evidence="1">
    <location>
        <begin position="24"/>
        <end position="135"/>
    </location>
</feature>
<name>A0AAN6YQB6_9PEZI</name>
<evidence type="ECO:0008006" key="4">
    <source>
        <dbReference type="Google" id="ProtNLM"/>
    </source>
</evidence>
<dbReference type="Proteomes" id="UP001301958">
    <property type="component" value="Unassembled WGS sequence"/>
</dbReference>
<dbReference type="EMBL" id="MU865458">
    <property type="protein sequence ID" value="KAK4222705.1"/>
    <property type="molecule type" value="Genomic_DNA"/>
</dbReference>
<comment type="caution">
    <text evidence="2">The sequence shown here is derived from an EMBL/GenBank/DDBJ whole genome shotgun (WGS) entry which is preliminary data.</text>
</comment>
<reference evidence="2" key="2">
    <citation type="submission" date="2023-05" db="EMBL/GenBank/DDBJ databases">
        <authorList>
            <consortium name="Lawrence Berkeley National Laboratory"/>
            <person name="Steindorff A."/>
            <person name="Hensen N."/>
            <person name="Bonometti L."/>
            <person name="Westerberg I."/>
            <person name="Brannstrom I.O."/>
            <person name="Guillou S."/>
            <person name="Cros-Aarteil S."/>
            <person name="Calhoun S."/>
            <person name="Haridas S."/>
            <person name="Kuo A."/>
            <person name="Mondo S."/>
            <person name="Pangilinan J."/>
            <person name="Riley R."/>
            <person name="Labutti K."/>
            <person name="Andreopoulos B."/>
            <person name="Lipzen A."/>
            <person name="Chen C."/>
            <person name="Yanf M."/>
            <person name="Daum C."/>
            <person name="Ng V."/>
            <person name="Clum A."/>
            <person name="Ohm R."/>
            <person name="Martin F."/>
            <person name="Silar P."/>
            <person name="Natvig D."/>
            <person name="Lalanne C."/>
            <person name="Gautier V."/>
            <person name="Ament-Velasquez S.L."/>
            <person name="Kruys A."/>
            <person name="Hutchinson M.I."/>
            <person name="Powell A.J."/>
            <person name="Barry K."/>
            <person name="Miller A.N."/>
            <person name="Grigoriev I.V."/>
            <person name="Debuchy R."/>
            <person name="Gladieux P."/>
            <person name="Thoren M.H."/>
            <person name="Johannesson H."/>
        </authorList>
    </citation>
    <scope>NUCLEOTIDE SEQUENCE</scope>
    <source>
        <strain evidence="2">CBS 990.96</strain>
    </source>
</reference>
<sequence length="135" mass="15787">MKKMTPKRHFVIFFFALFNLTRAVEFIKPPGFGTKDDFSNNPIYKEYDTIDLAWTEQPKGIPCSVVLFQMKGSETYGQLEHITRKFTHHSEQVGDWIVATRKDLDISNMFSLIMFKEGIKIQLAKSHYFNISRSE</sequence>
<evidence type="ECO:0000313" key="3">
    <source>
        <dbReference type="Proteomes" id="UP001301958"/>
    </source>
</evidence>